<dbReference type="EMBL" id="FNON01000010">
    <property type="protein sequence ID" value="SDZ16898.1"/>
    <property type="molecule type" value="Genomic_DNA"/>
</dbReference>
<name>A0A1H3QV76_9PSEU</name>
<dbReference type="InterPro" id="IPR000415">
    <property type="entry name" value="Nitroreductase-like"/>
</dbReference>
<evidence type="ECO:0000313" key="1">
    <source>
        <dbReference type="EMBL" id="SDZ16898.1"/>
    </source>
</evidence>
<organism evidence="1 2">
    <name type="scientific">Amycolatopsis xylanica</name>
    <dbReference type="NCBI Taxonomy" id="589385"/>
    <lineage>
        <taxon>Bacteria</taxon>
        <taxon>Bacillati</taxon>
        <taxon>Actinomycetota</taxon>
        <taxon>Actinomycetes</taxon>
        <taxon>Pseudonocardiales</taxon>
        <taxon>Pseudonocardiaceae</taxon>
        <taxon>Amycolatopsis</taxon>
    </lineage>
</organism>
<protein>
    <submittedName>
        <fullName evidence="1">Nitroreductase family protein</fullName>
    </submittedName>
</protein>
<dbReference type="Gene3D" id="3.40.109.10">
    <property type="entry name" value="NADH Oxidase"/>
    <property type="match status" value="2"/>
</dbReference>
<proteinExistence type="predicted"/>
<dbReference type="STRING" id="589385.SAMN05421504_11086"/>
<reference evidence="1 2" key="1">
    <citation type="submission" date="2016-10" db="EMBL/GenBank/DDBJ databases">
        <authorList>
            <person name="de Groot N.N."/>
        </authorList>
    </citation>
    <scope>NUCLEOTIDE SEQUENCE [LARGE SCALE GENOMIC DNA]</scope>
    <source>
        <strain evidence="1 2">CPCC 202699</strain>
    </source>
</reference>
<keyword evidence="2" id="KW-1185">Reference proteome</keyword>
<dbReference type="GO" id="GO:0016491">
    <property type="term" value="F:oxidoreductase activity"/>
    <property type="evidence" value="ECO:0007669"/>
    <property type="project" value="InterPro"/>
</dbReference>
<evidence type="ECO:0000313" key="2">
    <source>
        <dbReference type="Proteomes" id="UP000199515"/>
    </source>
</evidence>
<dbReference type="OrthoDB" id="8156917at2"/>
<gene>
    <name evidence="1" type="ORF">SAMN05421504_11086</name>
</gene>
<dbReference type="InterPro" id="IPR050627">
    <property type="entry name" value="Nitroreductase/BluB"/>
</dbReference>
<dbReference type="PANTHER" id="PTHR23026">
    <property type="entry name" value="NADPH NITROREDUCTASE"/>
    <property type="match status" value="1"/>
</dbReference>
<dbReference type="Proteomes" id="UP000199515">
    <property type="component" value="Unassembled WGS sequence"/>
</dbReference>
<dbReference type="SUPFAM" id="SSF55469">
    <property type="entry name" value="FMN-dependent nitroreductase-like"/>
    <property type="match status" value="2"/>
</dbReference>
<sequence length="300" mass="33060">MPWRSPGPFDESIVREALTLAVRAPSPRNSQPWRWVVDGPTVHLYAGRDRQTLETDPNGPVLLFSCGTALHHLRIALAGLGWRTLVHRLPDAAEPELLATIELTRGEPTADEISLAAAIGRRRDDPRRYSDWKVPEAHLTWLSRCAKDSVSVELVRDGAVRPRLVHAIAEAERRRSVDPALLLELLEVNGLAWTSPTLDFDRESELFVLGTGSDDRQARLRAGEIASRVLLTATSLGLASCLLTTPLSIADTRAVLRAELLGGWFPQAVIRVGWAPVSAQPVPDEPRRSLDEIVQFAIKA</sequence>
<dbReference type="PANTHER" id="PTHR23026:SF123">
    <property type="entry name" value="NAD(P)H NITROREDUCTASE RV3131-RELATED"/>
    <property type="match status" value="1"/>
</dbReference>
<accession>A0A1H3QV76</accession>
<dbReference type="AlphaFoldDB" id="A0A1H3QV76"/>